<dbReference type="SFLD" id="SFLDS00029">
    <property type="entry name" value="Radical_SAM"/>
    <property type="match status" value="1"/>
</dbReference>
<dbReference type="Pfam" id="PF04055">
    <property type="entry name" value="Radical_SAM"/>
    <property type="match status" value="1"/>
</dbReference>
<keyword evidence="5" id="KW-0408">Iron</keyword>
<dbReference type="SUPFAM" id="SSF102114">
    <property type="entry name" value="Radical SAM enzymes"/>
    <property type="match status" value="1"/>
</dbReference>
<sequence>MTSFYDTLKTYDWEDVKQNIMDKSKNDAIAAINNPHRTLDDFMALISPAATSLLEDMAVEANRLTLERFGNTIQLYIPLYVSNYCTNFCVYCGFNHDNDIHRKMLTLEEVQAETDVITGWGFKHLLLVSGEAPAVTTVDYYEKVIRAVRDKFSQIALEVQPLNTEDYARLHEAGLSFVCVYQETYNEQQYPKYHPKGRKANYRYRLETPDRVCTAGVQKMGIGALLGLEDWRTDSFFTALHLKYLEKTYWRSKYSISLPRLRPHAGAFMPKDPINDKQMVQLICAYRLLDQQAEISISTRESREFRDHVMHLGATSMSAGSSTEPGGYVVPHKELEQFAINDSRTPQEMVEAIKAQGYEPVWKDWDAWM</sequence>
<evidence type="ECO:0000313" key="9">
    <source>
        <dbReference type="Proteomes" id="UP000270673"/>
    </source>
</evidence>
<dbReference type="NCBIfam" id="TIGR02351">
    <property type="entry name" value="thiH"/>
    <property type="match status" value="1"/>
</dbReference>
<gene>
    <name evidence="8" type="primary">thiH</name>
    <name evidence="8" type="ORF">D8S85_01395</name>
</gene>
<dbReference type="SFLD" id="SFLDG01060">
    <property type="entry name" value="BATS_domain_containing"/>
    <property type="match status" value="1"/>
</dbReference>
<dbReference type="AlphaFoldDB" id="A0A3Q9INF8"/>
<dbReference type="Proteomes" id="UP000270673">
    <property type="component" value="Chromosome"/>
</dbReference>
<keyword evidence="2" id="KW-0004">4Fe-4S</keyword>
<dbReference type="InterPro" id="IPR058240">
    <property type="entry name" value="rSAM_sf"/>
</dbReference>
<dbReference type="EMBL" id="CP032819">
    <property type="protein sequence ID" value="AZS28337.1"/>
    <property type="molecule type" value="Genomic_DNA"/>
</dbReference>
<feature type="domain" description="Radical SAM core" evidence="7">
    <location>
        <begin position="71"/>
        <end position="298"/>
    </location>
</feature>
<evidence type="ECO:0000256" key="5">
    <source>
        <dbReference type="ARBA" id="ARBA00023004"/>
    </source>
</evidence>
<dbReference type="KEGG" id="buy:D8S85_01395"/>
<dbReference type="InterPro" id="IPR013785">
    <property type="entry name" value="Aldolase_TIM"/>
</dbReference>
<evidence type="ECO:0000256" key="3">
    <source>
        <dbReference type="ARBA" id="ARBA00022691"/>
    </source>
</evidence>
<dbReference type="InterPro" id="IPR007197">
    <property type="entry name" value="rSAM"/>
</dbReference>
<dbReference type="GO" id="GO:0051539">
    <property type="term" value="F:4 iron, 4 sulfur cluster binding"/>
    <property type="evidence" value="ECO:0007669"/>
    <property type="project" value="UniProtKB-KW"/>
</dbReference>
<dbReference type="InterPro" id="IPR034428">
    <property type="entry name" value="ThiH/NoCL/HydG-like"/>
</dbReference>
<keyword evidence="9" id="KW-1185">Reference proteome</keyword>
<dbReference type="SMART" id="SM00876">
    <property type="entry name" value="BATS"/>
    <property type="match status" value="1"/>
</dbReference>
<dbReference type="GO" id="GO:0003824">
    <property type="term" value="F:catalytic activity"/>
    <property type="evidence" value="ECO:0007669"/>
    <property type="project" value="InterPro"/>
</dbReference>
<evidence type="ECO:0000313" key="8">
    <source>
        <dbReference type="EMBL" id="AZS28337.1"/>
    </source>
</evidence>
<accession>A0A3Q9INF8</accession>
<protein>
    <submittedName>
        <fullName evidence="8">2-iminoacetate synthase ThiH</fullName>
    </submittedName>
</protein>
<dbReference type="SFLD" id="SFLDG01081">
    <property type="entry name" value="cleavage_of_the_Ca-Cb_bond_in"/>
    <property type="match status" value="1"/>
</dbReference>
<dbReference type="SFLD" id="SFLDF00301">
    <property type="entry name" value="2-iminoacetate_synthase_(ThiH)"/>
    <property type="match status" value="1"/>
</dbReference>
<comment type="cofactor">
    <cofactor evidence="1">
        <name>[4Fe-4S] cluster</name>
        <dbReference type="ChEBI" id="CHEBI:49883"/>
    </cofactor>
</comment>
<keyword evidence="6" id="KW-0411">Iron-sulfur</keyword>
<keyword evidence="3" id="KW-0949">S-adenosyl-L-methionine</keyword>
<dbReference type="GO" id="GO:0005506">
    <property type="term" value="F:iron ion binding"/>
    <property type="evidence" value="ECO:0007669"/>
    <property type="project" value="InterPro"/>
</dbReference>
<reference evidence="8 9" key="1">
    <citation type="submission" date="2018-10" db="EMBL/GenBank/DDBJ databases">
        <title>Butyricimonas faecalis sp. nov., isolated from human faeces and emended description of the genus Butyricimonas.</title>
        <authorList>
            <person name="Le Roy T."/>
            <person name="Van der Smissen P."/>
            <person name="Paquot A."/>
            <person name="Delzenne N."/>
            <person name="Muccioli G."/>
            <person name="Collet J.-F."/>
            <person name="Cani P.D."/>
        </authorList>
    </citation>
    <scope>NUCLEOTIDE SEQUENCE [LARGE SCALE GENOMIC DNA]</scope>
    <source>
        <strain evidence="8 9">H184</strain>
    </source>
</reference>
<dbReference type="PROSITE" id="PS51918">
    <property type="entry name" value="RADICAL_SAM"/>
    <property type="match status" value="1"/>
</dbReference>
<organism evidence="8 9">
    <name type="scientific">Butyricimonas faecalis</name>
    <dbReference type="NCBI Taxonomy" id="2093856"/>
    <lineage>
        <taxon>Bacteria</taxon>
        <taxon>Pseudomonadati</taxon>
        <taxon>Bacteroidota</taxon>
        <taxon>Bacteroidia</taxon>
        <taxon>Bacteroidales</taxon>
        <taxon>Odoribacteraceae</taxon>
        <taxon>Butyricimonas</taxon>
    </lineage>
</organism>
<evidence type="ECO:0000256" key="1">
    <source>
        <dbReference type="ARBA" id="ARBA00001966"/>
    </source>
</evidence>
<keyword evidence="4" id="KW-0479">Metal-binding</keyword>
<dbReference type="RefSeq" id="WP_106624476.1">
    <property type="nucleotide sequence ID" value="NZ_CP032819.1"/>
</dbReference>
<dbReference type="Gene3D" id="3.20.20.70">
    <property type="entry name" value="Aldolase class I"/>
    <property type="match status" value="1"/>
</dbReference>
<dbReference type="PANTHER" id="PTHR43583:SF1">
    <property type="entry name" value="2-IMINOACETATE SYNTHASE"/>
    <property type="match status" value="1"/>
</dbReference>
<evidence type="ECO:0000259" key="7">
    <source>
        <dbReference type="PROSITE" id="PS51918"/>
    </source>
</evidence>
<dbReference type="CDD" id="cd01335">
    <property type="entry name" value="Radical_SAM"/>
    <property type="match status" value="1"/>
</dbReference>
<dbReference type="InterPro" id="IPR012726">
    <property type="entry name" value="ThiH"/>
</dbReference>
<dbReference type="Pfam" id="PF06968">
    <property type="entry name" value="BATS"/>
    <property type="match status" value="1"/>
</dbReference>
<dbReference type="PANTHER" id="PTHR43583">
    <property type="entry name" value="2-IMINOACETATE SYNTHASE"/>
    <property type="match status" value="1"/>
</dbReference>
<evidence type="ECO:0000256" key="6">
    <source>
        <dbReference type="ARBA" id="ARBA00023014"/>
    </source>
</evidence>
<dbReference type="InterPro" id="IPR010722">
    <property type="entry name" value="BATS_dom"/>
</dbReference>
<proteinExistence type="predicted"/>
<evidence type="ECO:0000256" key="4">
    <source>
        <dbReference type="ARBA" id="ARBA00022723"/>
    </source>
</evidence>
<evidence type="ECO:0000256" key="2">
    <source>
        <dbReference type="ARBA" id="ARBA00022485"/>
    </source>
</evidence>
<name>A0A3Q9INF8_9BACT</name>
<dbReference type="GO" id="GO:0009228">
    <property type="term" value="P:thiamine biosynthetic process"/>
    <property type="evidence" value="ECO:0007669"/>
    <property type="project" value="InterPro"/>
</dbReference>
<dbReference type="OrthoDB" id="9801120at2"/>